<name>A0ABR5N6S4_BRECH</name>
<dbReference type="InterPro" id="IPR002035">
    <property type="entry name" value="VWF_A"/>
</dbReference>
<dbReference type="PANTHER" id="PTHR37464">
    <property type="entry name" value="BLL2463 PROTEIN"/>
    <property type="match status" value="1"/>
</dbReference>
<keyword evidence="1" id="KW-1133">Transmembrane helix</keyword>
<comment type="caution">
    <text evidence="4">The sequence shown here is derived from an EMBL/GenBank/DDBJ whole genome shotgun (WGS) entry which is preliminary data.</text>
</comment>
<protein>
    <recommendedName>
        <fullName evidence="6">VWFA domain-containing protein</fullName>
    </recommendedName>
</protein>
<evidence type="ECO:0000256" key="1">
    <source>
        <dbReference type="SAM" id="Phobius"/>
    </source>
</evidence>
<keyword evidence="1" id="KW-0812">Transmembrane</keyword>
<accession>A0ABR5N6S4</accession>
<evidence type="ECO:0000313" key="5">
    <source>
        <dbReference type="Proteomes" id="UP000051063"/>
    </source>
</evidence>
<feature type="domain" description="VWFA" evidence="3">
    <location>
        <begin position="90"/>
        <end position="193"/>
    </location>
</feature>
<dbReference type="InterPro" id="IPR036465">
    <property type="entry name" value="vWFA_dom_sf"/>
</dbReference>
<gene>
    <name evidence="4" type="ORF">AN963_15270</name>
</gene>
<dbReference type="RefSeq" id="WP_055745405.1">
    <property type="nucleotide sequence ID" value="NZ_LJJB01000010.1"/>
</dbReference>
<reference evidence="4 5" key="1">
    <citation type="submission" date="2015-09" db="EMBL/GenBank/DDBJ databases">
        <title>Genome sequencing project for genomic taxonomy and phylogenomics of Bacillus-like bacteria.</title>
        <authorList>
            <person name="Liu B."/>
            <person name="Wang J."/>
            <person name="Zhu Y."/>
            <person name="Liu G."/>
            <person name="Chen Q."/>
            <person name="Chen Z."/>
            <person name="Lan J."/>
            <person name="Che J."/>
            <person name="Ge C."/>
            <person name="Shi H."/>
            <person name="Pan Z."/>
            <person name="Liu X."/>
        </authorList>
    </citation>
    <scope>NUCLEOTIDE SEQUENCE [LARGE SCALE GENOMIC DNA]</scope>
    <source>
        <strain evidence="4 5">DSM 8552</strain>
    </source>
</reference>
<dbReference type="Pfam" id="PF13519">
    <property type="entry name" value="VWA_2"/>
    <property type="match status" value="1"/>
</dbReference>
<dbReference type="SUPFAM" id="SSF53300">
    <property type="entry name" value="vWA-like"/>
    <property type="match status" value="1"/>
</dbReference>
<organism evidence="4 5">
    <name type="scientific">Brevibacillus choshinensis</name>
    <dbReference type="NCBI Taxonomy" id="54911"/>
    <lineage>
        <taxon>Bacteria</taxon>
        <taxon>Bacillati</taxon>
        <taxon>Bacillota</taxon>
        <taxon>Bacilli</taxon>
        <taxon>Bacillales</taxon>
        <taxon>Paenibacillaceae</taxon>
        <taxon>Brevibacillus</taxon>
    </lineage>
</organism>
<keyword evidence="1" id="KW-0472">Membrane</keyword>
<dbReference type="Gene3D" id="3.40.50.410">
    <property type="entry name" value="von Willebrand factor, type A domain"/>
    <property type="match status" value="1"/>
</dbReference>
<evidence type="ECO:0000259" key="3">
    <source>
        <dbReference type="Pfam" id="PF13519"/>
    </source>
</evidence>
<dbReference type="Proteomes" id="UP000051063">
    <property type="component" value="Unassembled WGS sequence"/>
</dbReference>
<evidence type="ECO:0008006" key="6">
    <source>
        <dbReference type="Google" id="ProtNLM"/>
    </source>
</evidence>
<dbReference type="Pfam" id="PF07584">
    <property type="entry name" value="BatA"/>
    <property type="match status" value="1"/>
</dbReference>
<evidence type="ECO:0000259" key="2">
    <source>
        <dbReference type="Pfam" id="PF07584"/>
    </source>
</evidence>
<feature type="transmembrane region" description="Helical" evidence="1">
    <location>
        <begin position="59"/>
        <end position="76"/>
    </location>
</feature>
<proteinExistence type="predicted"/>
<feature type="transmembrane region" description="Helical" evidence="1">
    <location>
        <begin position="6"/>
        <end position="24"/>
    </location>
</feature>
<feature type="domain" description="Aerotolerance regulator N-terminal" evidence="2">
    <location>
        <begin position="1"/>
        <end position="78"/>
    </location>
</feature>
<sequence>MQWMALGNMWFALIIPAIIVLYLLKRKVEDRVVPSTLLWQRTLQNWEAVRPWEKLRRNLLLFLQVLAAVLLVLALLRPAVSTDGVTTDHTVLVIENAGSMQTREGEQTRLEKAMTAASGLVEKLGNGQTITLIEAGREPKVLLSKSSDQQQLLEAIKHLSPSYGSADTGAALSLAGAIAANETGSGVIWMGDGAADRTVELNAAAYPDHFRFMQMGMTRENTAIGAFVTQTGTNGVNGLVRIDNHGSRVAKGNVTIYDQDEKLLDTDSFSVDPGASRTITWDQLTAAPVYQAVIESQQDGLSSDNEAWSVPFTTGVGKAALVSPTGNRFLHQALQTVGSMEVENMQQLPEKKGEARDVWVFDGVVPDRLPDGNVLLIAPERAVDWLPYEGKRELDEQPKALTTDDSLLRYVDWRDVHVAKSAVLGDMPGMKTLVQAGSTDLVQAGTINGRRVVIVVFDLHDSDLPLRPAFPIFMQNVITWLAPTQAAPIGPAYPGEVLSVPLSPGATKRMLTNPDGQQQSIQATGTSWMLTVPDRTGLYRVDETLDSGQKSRYFAVQMKETESDITPKTIRLGTNGEAQQGEGNQQTANAAGSRELMTWLAALALLAMFVEWRVYQRGY</sequence>
<dbReference type="InterPro" id="IPR024163">
    <property type="entry name" value="Aerotolerance_reg_N"/>
</dbReference>
<keyword evidence="5" id="KW-1185">Reference proteome</keyword>
<dbReference type="EMBL" id="LJJB01000010">
    <property type="protein sequence ID" value="KQL46324.1"/>
    <property type="molecule type" value="Genomic_DNA"/>
</dbReference>
<dbReference type="PANTHER" id="PTHR37464:SF1">
    <property type="entry name" value="BLL2463 PROTEIN"/>
    <property type="match status" value="1"/>
</dbReference>
<evidence type="ECO:0000313" key="4">
    <source>
        <dbReference type="EMBL" id="KQL46324.1"/>
    </source>
</evidence>